<dbReference type="InterPro" id="IPR004509">
    <property type="entry name" value="Competence_ComEA_HhH"/>
</dbReference>
<dbReference type="Gene3D" id="3.10.560.10">
    <property type="entry name" value="Outer membrane lipoprotein wza domain like"/>
    <property type="match status" value="1"/>
</dbReference>
<gene>
    <name evidence="2" type="ORF">J2S08_000039</name>
</gene>
<dbReference type="PANTHER" id="PTHR21180:SF32">
    <property type="entry name" value="ENDONUCLEASE_EXONUCLEASE_PHOSPHATASE FAMILY DOMAIN-CONTAINING PROTEIN 1"/>
    <property type="match status" value="1"/>
</dbReference>
<organism evidence="2 3">
    <name type="scientific">Bacillus chungangensis</name>
    <dbReference type="NCBI Taxonomy" id="587633"/>
    <lineage>
        <taxon>Bacteria</taxon>
        <taxon>Bacillati</taxon>
        <taxon>Bacillota</taxon>
        <taxon>Bacilli</taxon>
        <taxon>Bacillales</taxon>
        <taxon>Bacillaceae</taxon>
        <taxon>Bacillus</taxon>
    </lineage>
</organism>
<accession>A0ABT9WLN3</accession>
<dbReference type="Proteomes" id="UP001223586">
    <property type="component" value="Unassembled WGS sequence"/>
</dbReference>
<evidence type="ECO:0000313" key="3">
    <source>
        <dbReference type="Proteomes" id="UP001223586"/>
    </source>
</evidence>
<dbReference type="SMART" id="SM00278">
    <property type="entry name" value="HhH1"/>
    <property type="match status" value="2"/>
</dbReference>
<name>A0ABT9WLN3_9BACI</name>
<evidence type="ECO:0000259" key="1">
    <source>
        <dbReference type="SMART" id="SM00278"/>
    </source>
</evidence>
<evidence type="ECO:0000313" key="2">
    <source>
        <dbReference type="EMBL" id="MDQ0174208.1"/>
    </source>
</evidence>
<reference evidence="2 3" key="1">
    <citation type="submission" date="2023-07" db="EMBL/GenBank/DDBJ databases">
        <title>Genomic Encyclopedia of Type Strains, Phase IV (KMG-IV): sequencing the most valuable type-strain genomes for metagenomic binning, comparative biology and taxonomic classification.</title>
        <authorList>
            <person name="Goeker M."/>
        </authorList>
    </citation>
    <scope>NUCLEOTIDE SEQUENCE [LARGE SCALE GENOMIC DNA]</scope>
    <source>
        <strain evidence="2 3">DSM 23837</strain>
    </source>
</reference>
<dbReference type="PANTHER" id="PTHR21180">
    <property type="entry name" value="ENDONUCLEASE/EXONUCLEASE/PHOSPHATASE FAMILY DOMAIN-CONTAINING PROTEIN 1"/>
    <property type="match status" value="1"/>
</dbReference>
<dbReference type="InterPro" id="IPR003583">
    <property type="entry name" value="Hlx-hairpin-Hlx_DNA-bd_motif"/>
</dbReference>
<feature type="domain" description="Helix-hairpin-helix DNA-binding motif class 1" evidence="1">
    <location>
        <begin position="143"/>
        <end position="162"/>
    </location>
</feature>
<dbReference type="NCBIfam" id="TIGR00426">
    <property type="entry name" value="competence protein ComEA helix-hairpin-helix repeat region"/>
    <property type="match status" value="1"/>
</dbReference>
<protein>
    <submittedName>
        <fullName evidence="2">Competence protein ComEA</fullName>
    </submittedName>
</protein>
<keyword evidence="3" id="KW-1185">Reference proteome</keyword>
<dbReference type="Gene3D" id="1.10.150.310">
    <property type="entry name" value="Tex RuvX-like domain-like"/>
    <property type="match status" value="1"/>
</dbReference>
<dbReference type="InterPro" id="IPR051675">
    <property type="entry name" value="Endo/Exo/Phosphatase_dom_1"/>
</dbReference>
<sequence>MIGVVILIIIGTGLAIQHVKNSQVVSDVSKPLIQTVEETNRTTEAVLTEPAQPIFADIKGAVVHPGLYRVEDGERIQDIVMRAGGFQEDAAINRVNLAQKVVDEMVIYIPKIGEENDFDFETSIASHSQAEQGKINLNTADESSLETLPGIGSAKARAILEHREKVGSFKAIEDIKNISGIGDRTFEKLKEHITVH</sequence>
<comment type="caution">
    <text evidence="2">The sequence shown here is derived from an EMBL/GenBank/DDBJ whole genome shotgun (WGS) entry which is preliminary data.</text>
</comment>
<dbReference type="InterPro" id="IPR019554">
    <property type="entry name" value="Soluble_ligand-bd"/>
</dbReference>
<dbReference type="InterPro" id="IPR010994">
    <property type="entry name" value="RuvA_2-like"/>
</dbReference>
<dbReference type="RefSeq" id="WP_307225502.1">
    <property type="nucleotide sequence ID" value="NZ_JAUSTT010000001.1"/>
</dbReference>
<dbReference type="Pfam" id="PF12836">
    <property type="entry name" value="HHH_3"/>
    <property type="match status" value="1"/>
</dbReference>
<proteinExistence type="predicted"/>
<dbReference type="EMBL" id="JAUSTT010000001">
    <property type="protein sequence ID" value="MDQ0174208.1"/>
    <property type="molecule type" value="Genomic_DNA"/>
</dbReference>
<dbReference type="SUPFAM" id="SSF47781">
    <property type="entry name" value="RuvA domain 2-like"/>
    <property type="match status" value="1"/>
</dbReference>
<dbReference type="Pfam" id="PF10531">
    <property type="entry name" value="SLBB"/>
    <property type="match status" value="1"/>
</dbReference>
<feature type="domain" description="Helix-hairpin-helix DNA-binding motif class 1" evidence="1">
    <location>
        <begin position="173"/>
        <end position="192"/>
    </location>
</feature>